<organism evidence="3 4">
    <name type="scientific">Bordetella flabilis</name>
    <dbReference type="NCBI Taxonomy" id="463014"/>
    <lineage>
        <taxon>Bacteria</taxon>
        <taxon>Pseudomonadati</taxon>
        <taxon>Pseudomonadota</taxon>
        <taxon>Betaproteobacteria</taxon>
        <taxon>Burkholderiales</taxon>
        <taxon>Alcaligenaceae</taxon>
        <taxon>Bordetella</taxon>
    </lineage>
</organism>
<dbReference type="InterPro" id="IPR016047">
    <property type="entry name" value="M23ase_b-sheet_dom"/>
</dbReference>
<dbReference type="PANTHER" id="PTHR21666:SF270">
    <property type="entry name" value="MUREIN HYDROLASE ACTIVATOR ENVC"/>
    <property type="match status" value="1"/>
</dbReference>
<proteinExistence type="predicted"/>
<dbReference type="KEGG" id="bfz:BAU07_26575"/>
<dbReference type="SUPFAM" id="SSF51261">
    <property type="entry name" value="Duplicated hybrid motif"/>
    <property type="match status" value="1"/>
</dbReference>
<dbReference type="Gene3D" id="2.70.70.10">
    <property type="entry name" value="Glucose Permease (Domain IIA)"/>
    <property type="match status" value="1"/>
</dbReference>
<dbReference type="PANTHER" id="PTHR21666">
    <property type="entry name" value="PEPTIDASE-RELATED"/>
    <property type="match status" value="1"/>
</dbReference>
<dbReference type="GO" id="GO:0004222">
    <property type="term" value="F:metalloendopeptidase activity"/>
    <property type="evidence" value="ECO:0007669"/>
    <property type="project" value="TreeGrafter"/>
</dbReference>
<dbReference type="AlphaFoldDB" id="A0A193GMR6"/>
<dbReference type="CDD" id="cd12797">
    <property type="entry name" value="M23_peptidase"/>
    <property type="match status" value="1"/>
</dbReference>
<evidence type="ECO:0000256" key="1">
    <source>
        <dbReference type="SAM" id="MobiDB-lite"/>
    </source>
</evidence>
<keyword evidence="4" id="KW-1185">Reference proteome</keyword>
<evidence type="ECO:0000313" key="4">
    <source>
        <dbReference type="Proteomes" id="UP000091926"/>
    </source>
</evidence>
<evidence type="ECO:0000259" key="2">
    <source>
        <dbReference type="Pfam" id="PF01551"/>
    </source>
</evidence>
<reference evidence="3 4" key="1">
    <citation type="submission" date="2016-06" db="EMBL/GenBank/DDBJ databases">
        <title>Complete genome sequences of Bordetella bronchialis and Bordetella flabilis.</title>
        <authorList>
            <person name="LiPuma J.J."/>
            <person name="Spilker T."/>
        </authorList>
    </citation>
    <scope>NUCLEOTIDE SEQUENCE [LARGE SCALE GENOMIC DNA]</scope>
    <source>
        <strain evidence="3 4">AU10664</strain>
        <plasmid evidence="3 4">unnamed1</plasmid>
    </source>
</reference>
<feature type="region of interest" description="Disordered" evidence="1">
    <location>
        <begin position="1"/>
        <end position="40"/>
    </location>
</feature>
<sequence length="350" mass="37317">MIPPTQKEVVSGRFGKFRPGGAGNHGSAVQTPHIHSGLDFSTSGQSQPLYATTDGVVTVASFSQSAGNMVFIKRDNGDVVSYFHLAGFADGIKPGAKIRAGQQIGISGNTPATSMAKHLHFEYGTAQRDEARAKAFSEKAQLGPFDPAQLPSVVNQASGLGWRTDPAPYFCATFPIEDGHPEQYPILGRDTKAQHDILFGDVPDGGVAPNAQFDDVAVAAANMDAKAAQAAGQSPATRLSDSDGYGALPQPPLGEYDAMSPFEMLQTEGMRRFASAQWNTNLTQVSSRALWVDYNLAEGVSTRLDAEILRKKERINALLAALTAARSNRLSAEAQRNADVAGREEVNQIK</sequence>
<accession>A0A193GMR6</accession>
<keyword evidence="3" id="KW-0614">Plasmid</keyword>
<dbReference type="EMBL" id="CP016173">
    <property type="protein sequence ID" value="ANN80908.1"/>
    <property type="molecule type" value="Genomic_DNA"/>
</dbReference>
<protein>
    <submittedName>
        <fullName evidence="3">Peptidase M23</fullName>
    </submittedName>
</protein>
<feature type="domain" description="M23ase beta-sheet core" evidence="2">
    <location>
        <begin position="34"/>
        <end position="124"/>
    </location>
</feature>
<dbReference type="Proteomes" id="UP000091926">
    <property type="component" value="Plasmid unnamed1"/>
</dbReference>
<dbReference type="InterPro" id="IPR011055">
    <property type="entry name" value="Dup_hybrid_motif"/>
</dbReference>
<geneLocation type="plasmid" evidence="3 4">
    <name>unnamed1</name>
</geneLocation>
<gene>
    <name evidence="3" type="ORF">BAU07_26575</name>
</gene>
<evidence type="ECO:0000313" key="3">
    <source>
        <dbReference type="EMBL" id="ANN80908.1"/>
    </source>
</evidence>
<dbReference type="Pfam" id="PF01551">
    <property type="entry name" value="Peptidase_M23"/>
    <property type="match status" value="1"/>
</dbReference>
<name>A0A193GMR6_9BORD</name>
<dbReference type="InterPro" id="IPR050570">
    <property type="entry name" value="Cell_wall_metabolism_enzyme"/>
</dbReference>